<evidence type="ECO:0000256" key="1">
    <source>
        <dbReference type="SAM" id="MobiDB-lite"/>
    </source>
</evidence>
<accession>A0A9D2KZB2</accession>
<evidence type="ECO:0000313" key="3">
    <source>
        <dbReference type="EMBL" id="HJA92413.1"/>
    </source>
</evidence>
<feature type="chain" id="PRO_5038933526" evidence="2">
    <location>
        <begin position="23"/>
        <end position="146"/>
    </location>
</feature>
<evidence type="ECO:0000313" key="4">
    <source>
        <dbReference type="Proteomes" id="UP000886858"/>
    </source>
</evidence>
<reference evidence="3" key="1">
    <citation type="journal article" date="2021" name="PeerJ">
        <title>Extensive microbial diversity within the chicken gut microbiome revealed by metagenomics and culture.</title>
        <authorList>
            <person name="Gilroy R."/>
            <person name="Ravi A."/>
            <person name="Getino M."/>
            <person name="Pursley I."/>
            <person name="Horton D.L."/>
            <person name="Alikhan N.F."/>
            <person name="Baker D."/>
            <person name="Gharbi K."/>
            <person name="Hall N."/>
            <person name="Watson M."/>
            <person name="Adriaenssens E.M."/>
            <person name="Foster-Nyarko E."/>
            <person name="Jarju S."/>
            <person name="Secka A."/>
            <person name="Antonio M."/>
            <person name="Oren A."/>
            <person name="Chaudhuri R.R."/>
            <person name="La Ragione R."/>
            <person name="Hildebrand F."/>
            <person name="Pallen M.J."/>
        </authorList>
    </citation>
    <scope>NUCLEOTIDE SEQUENCE</scope>
    <source>
        <strain evidence="3">CHK179-7159</strain>
    </source>
</reference>
<dbReference type="EMBL" id="DWYY01000052">
    <property type="protein sequence ID" value="HJA92413.1"/>
    <property type="molecule type" value="Genomic_DNA"/>
</dbReference>
<dbReference type="Proteomes" id="UP000886858">
    <property type="component" value="Unassembled WGS sequence"/>
</dbReference>
<organism evidence="3 4">
    <name type="scientific">Candidatus Eisenbergiella merdipullorum</name>
    <dbReference type="NCBI Taxonomy" id="2838553"/>
    <lineage>
        <taxon>Bacteria</taxon>
        <taxon>Bacillati</taxon>
        <taxon>Bacillota</taxon>
        <taxon>Clostridia</taxon>
        <taxon>Lachnospirales</taxon>
        <taxon>Lachnospiraceae</taxon>
        <taxon>Eisenbergiella</taxon>
    </lineage>
</organism>
<feature type="region of interest" description="Disordered" evidence="1">
    <location>
        <begin position="34"/>
        <end position="78"/>
    </location>
</feature>
<sequence length="146" mass="15552">MKKRNMLPVILISCFLAMALCACIRENDAGMETAQTASESIPETDAGQAEAEATAETQTDRGQTDEVQTDGEPAAETPAASVLEGEFVGWADNHTVEVIVNGVSTAFQVEDEGVKADLESYDEGTVFSFETKEEGGMRKITGLLQG</sequence>
<protein>
    <submittedName>
        <fullName evidence="3">Uncharacterized protein</fullName>
    </submittedName>
</protein>
<feature type="compositionally biased region" description="Low complexity" evidence="1">
    <location>
        <begin position="43"/>
        <end position="57"/>
    </location>
</feature>
<evidence type="ECO:0000256" key="2">
    <source>
        <dbReference type="SAM" id="SignalP"/>
    </source>
</evidence>
<keyword evidence="2" id="KW-0732">Signal</keyword>
<dbReference type="AlphaFoldDB" id="A0A9D2KZB2"/>
<feature type="signal peptide" evidence="2">
    <location>
        <begin position="1"/>
        <end position="22"/>
    </location>
</feature>
<gene>
    <name evidence="3" type="ORF">H9717_04755</name>
</gene>
<reference evidence="3" key="2">
    <citation type="submission" date="2021-04" db="EMBL/GenBank/DDBJ databases">
        <authorList>
            <person name="Gilroy R."/>
        </authorList>
    </citation>
    <scope>NUCLEOTIDE SEQUENCE</scope>
    <source>
        <strain evidence="3">CHK179-7159</strain>
    </source>
</reference>
<name>A0A9D2KZB2_9FIRM</name>
<dbReference type="PROSITE" id="PS51257">
    <property type="entry name" value="PROKAR_LIPOPROTEIN"/>
    <property type="match status" value="1"/>
</dbReference>
<comment type="caution">
    <text evidence="3">The sequence shown here is derived from an EMBL/GenBank/DDBJ whole genome shotgun (WGS) entry which is preliminary data.</text>
</comment>
<proteinExistence type="predicted"/>